<dbReference type="EMBL" id="FUYM01000007">
    <property type="protein sequence ID" value="SKB84921.1"/>
    <property type="molecule type" value="Genomic_DNA"/>
</dbReference>
<gene>
    <name evidence="2" type="ORF">SAMN06295920_10770</name>
</gene>
<evidence type="ECO:0000313" key="3">
    <source>
        <dbReference type="Proteomes" id="UP000189818"/>
    </source>
</evidence>
<dbReference type="GO" id="GO:0051213">
    <property type="term" value="F:dioxygenase activity"/>
    <property type="evidence" value="ECO:0007669"/>
    <property type="project" value="UniProtKB-KW"/>
</dbReference>
<proteinExistence type="predicted"/>
<dbReference type="RefSeq" id="WP_079649170.1">
    <property type="nucleotide sequence ID" value="NZ_FUYM01000007.1"/>
</dbReference>
<dbReference type="STRING" id="439228.SAMN06295920_10770"/>
<dbReference type="SUPFAM" id="SSF144052">
    <property type="entry name" value="Thermophilic metalloprotease-like"/>
    <property type="match status" value="1"/>
</dbReference>
<keyword evidence="1" id="KW-0479">Metal-binding</keyword>
<dbReference type="PANTHER" id="PTHR34448">
    <property type="entry name" value="AMINOPEPTIDASE"/>
    <property type="match status" value="1"/>
</dbReference>
<dbReference type="Proteomes" id="UP000189818">
    <property type="component" value="Unassembled WGS sequence"/>
</dbReference>
<sequence>MTEELNPAELPFLFREELRLCRVTEGTQIVLVTDLNTRLDYIQAAFAAADDLGARIFEVKISKPFHPVMIASQGGGDTLASLPGAIQAINSADLVLVFHTALGSPWLQEARKRGVRFLLILDGPDELKRLMSPPGLKEALIYARDLTRNTREMHVTSDAGTDFRVRLGELDTLCQYGYADEPGVVDTWGGAHFSTWPDPDGSEGIVVLKPGDAWILPYVRYFEGEVRLTVEKGYIRDVAGSGSDARLMRQFFRAHQKSPDDLRPYAIAHLGWGLNPNSYLDQIALHGATTTKIISHTRAWPGVFLFSTGPNDQGGGTNTTPAHLDLPMFDCSVAYDGKLVIDKGEVVDPRMIVQPADDLRIAA</sequence>
<dbReference type="PANTHER" id="PTHR34448:SF1">
    <property type="entry name" value="BLL6088 PROTEIN"/>
    <property type="match status" value="1"/>
</dbReference>
<name>A0A1T5ELV3_9SPHN</name>
<dbReference type="GO" id="GO:0046872">
    <property type="term" value="F:metal ion binding"/>
    <property type="evidence" value="ECO:0007669"/>
    <property type="project" value="UniProtKB-KW"/>
</dbReference>
<evidence type="ECO:0000313" key="2">
    <source>
        <dbReference type="EMBL" id="SKB84921.1"/>
    </source>
</evidence>
<dbReference type="InterPro" id="IPR058739">
    <property type="entry name" value="NicX"/>
</dbReference>
<keyword evidence="2" id="KW-0560">Oxidoreductase</keyword>
<organism evidence="2 3">
    <name type="scientific">Rhizorhabdus histidinilytica</name>
    <dbReference type="NCBI Taxonomy" id="439228"/>
    <lineage>
        <taxon>Bacteria</taxon>
        <taxon>Pseudomonadati</taxon>
        <taxon>Pseudomonadota</taxon>
        <taxon>Alphaproteobacteria</taxon>
        <taxon>Sphingomonadales</taxon>
        <taxon>Sphingomonadaceae</taxon>
        <taxon>Rhizorhabdus</taxon>
    </lineage>
</organism>
<protein>
    <submittedName>
        <fullName evidence="2">2,5-dihydroxypyridine 5,6-dioxygenase</fullName>
    </submittedName>
</protein>
<dbReference type="InterPro" id="IPR052170">
    <property type="entry name" value="M29_Exopeptidase"/>
</dbReference>
<dbReference type="AlphaFoldDB" id="A0A1T5ELV3"/>
<reference evidence="3" key="1">
    <citation type="submission" date="2017-02" db="EMBL/GenBank/DDBJ databases">
        <authorList>
            <person name="Varghese N."/>
            <person name="Submissions S."/>
        </authorList>
    </citation>
    <scope>NUCLEOTIDE SEQUENCE [LARGE SCALE GENOMIC DNA]</scope>
    <source>
        <strain evidence="3">UM2</strain>
    </source>
</reference>
<dbReference type="OrthoDB" id="6918951at2"/>
<keyword evidence="2" id="KW-0223">Dioxygenase</keyword>
<evidence type="ECO:0000256" key="1">
    <source>
        <dbReference type="ARBA" id="ARBA00022723"/>
    </source>
</evidence>
<dbReference type="Pfam" id="PF26233">
    <property type="entry name" value="NicX"/>
    <property type="match status" value="1"/>
</dbReference>
<accession>A0A1T5ELV3</accession>
<keyword evidence="3" id="KW-1185">Reference proteome</keyword>